<dbReference type="GO" id="GO:0008168">
    <property type="term" value="F:methyltransferase activity"/>
    <property type="evidence" value="ECO:0007669"/>
    <property type="project" value="UniProtKB-KW"/>
</dbReference>
<keyword evidence="1" id="KW-0687">Ribonucleoprotein</keyword>
<proteinExistence type="predicted"/>
<reference evidence="1 2" key="1">
    <citation type="submission" date="2019-08" db="EMBL/GenBank/DDBJ databases">
        <title>Deep-cultivation of Planctomycetes and their phenomic and genomic characterization uncovers novel biology.</title>
        <authorList>
            <person name="Wiegand S."/>
            <person name="Jogler M."/>
            <person name="Boedeker C."/>
            <person name="Pinto D."/>
            <person name="Vollmers J."/>
            <person name="Rivas-Marin E."/>
            <person name="Kohn T."/>
            <person name="Peeters S.H."/>
            <person name="Heuer A."/>
            <person name="Rast P."/>
            <person name="Oberbeckmann S."/>
            <person name="Bunk B."/>
            <person name="Jeske O."/>
            <person name="Meyerdierks A."/>
            <person name="Storesund J.E."/>
            <person name="Kallscheuer N."/>
            <person name="Luecker S."/>
            <person name="Lage O.M."/>
            <person name="Pohl T."/>
            <person name="Merkel B.J."/>
            <person name="Hornburger P."/>
            <person name="Mueller R.-W."/>
            <person name="Bruemmer F."/>
            <person name="Labrenz M."/>
            <person name="Spormann A.M."/>
            <person name="Op den Camp H."/>
            <person name="Overmann J."/>
            <person name="Amann R."/>
            <person name="Jetten M.S.M."/>
            <person name="Mascher T."/>
            <person name="Medema M.H."/>
            <person name="Devos D.P."/>
            <person name="Kaster A.-K."/>
            <person name="Ovreas L."/>
            <person name="Rohde M."/>
            <person name="Galperin M.Y."/>
            <person name="Jogler C."/>
        </authorList>
    </citation>
    <scope>NUCLEOTIDE SEQUENCE [LARGE SCALE GENOMIC DNA]</scope>
    <source>
        <strain evidence="1 2">OJF2</strain>
    </source>
</reference>
<dbReference type="PANTHER" id="PTHR14614">
    <property type="entry name" value="HEPATOCELLULAR CARCINOMA-ASSOCIATED ANTIGEN"/>
    <property type="match status" value="1"/>
</dbReference>
<keyword evidence="1" id="KW-0808">Transferase</keyword>
<dbReference type="RefSeq" id="WP_210420160.1">
    <property type="nucleotide sequence ID" value="NZ_CP042997.1"/>
</dbReference>
<gene>
    <name evidence="1" type="ORF">OJF2_48710</name>
</gene>
<keyword evidence="1" id="KW-0689">Ribosomal protein</keyword>
<keyword evidence="1" id="KW-0489">Methyltransferase</keyword>
<accession>A0A5B9W8S1</accession>
<sequence>MTTTGPNNEKLPARPEVLETTAGDFRLQEYRLRGADREWAVRHVGVVLTEEDETRAIVRKTNRLPYGVSLWPSAIALGHEVAARPDDFRGRRVLELGAGTGLPGIVAASLGAAVVQTDRDELALHLARRNAEANGVQVDHREADWTAWEDAARYDWILGADVLYGDSLRPHLRRIFEGNLAPRGGILLADPMRPGSFAFLETLEADGWSVSYRKYDVGETVPRPVGVFELSPPV</sequence>
<evidence type="ECO:0000313" key="1">
    <source>
        <dbReference type="EMBL" id="QEH36310.1"/>
    </source>
</evidence>
<dbReference type="SUPFAM" id="SSF53335">
    <property type="entry name" value="S-adenosyl-L-methionine-dependent methyltransferases"/>
    <property type="match status" value="1"/>
</dbReference>
<dbReference type="InterPro" id="IPR029063">
    <property type="entry name" value="SAM-dependent_MTases_sf"/>
</dbReference>
<dbReference type="Proteomes" id="UP000324233">
    <property type="component" value="Chromosome"/>
</dbReference>
<dbReference type="AlphaFoldDB" id="A0A5B9W8S1"/>
<dbReference type="EMBL" id="CP042997">
    <property type="protein sequence ID" value="QEH36310.1"/>
    <property type="molecule type" value="Genomic_DNA"/>
</dbReference>
<evidence type="ECO:0000313" key="2">
    <source>
        <dbReference type="Proteomes" id="UP000324233"/>
    </source>
</evidence>
<dbReference type="KEGG" id="agv:OJF2_48710"/>
<organism evidence="1 2">
    <name type="scientific">Aquisphaera giovannonii</name>
    <dbReference type="NCBI Taxonomy" id="406548"/>
    <lineage>
        <taxon>Bacteria</taxon>
        <taxon>Pseudomonadati</taxon>
        <taxon>Planctomycetota</taxon>
        <taxon>Planctomycetia</taxon>
        <taxon>Isosphaerales</taxon>
        <taxon>Isosphaeraceae</taxon>
        <taxon>Aquisphaera</taxon>
    </lineage>
</organism>
<dbReference type="CDD" id="cd02440">
    <property type="entry name" value="AdoMet_MTases"/>
    <property type="match status" value="1"/>
</dbReference>
<dbReference type="Gene3D" id="3.40.50.150">
    <property type="entry name" value="Vaccinia Virus protein VP39"/>
    <property type="match status" value="1"/>
</dbReference>
<dbReference type="GO" id="GO:0032259">
    <property type="term" value="P:methylation"/>
    <property type="evidence" value="ECO:0007669"/>
    <property type="project" value="UniProtKB-KW"/>
</dbReference>
<dbReference type="Pfam" id="PF10294">
    <property type="entry name" value="Methyltransf_16"/>
    <property type="match status" value="1"/>
</dbReference>
<keyword evidence="2" id="KW-1185">Reference proteome</keyword>
<protein>
    <submittedName>
        <fullName evidence="1">Ribosomal protein L11 methyltransferase</fullName>
    </submittedName>
</protein>
<dbReference type="GO" id="GO:0005840">
    <property type="term" value="C:ribosome"/>
    <property type="evidence" value="ECO:0007669"/>
    <property type="project" value="UniProtKB-KW"/>
</dbReference>
<dbReference type="InterPro" id="IPR019410">
    <property type="entry name" value="Methyltransf_16"/>
</dbReference>
<name>A0A5B9W8S1_9BACT</name>